<dbReference type="EMBL" id="CP028901">
    <property type="protein sequence ID" value="AWB34022.1"/>
    <property type="molecule type" value="Genomic_DNA"/>
</dbReference>
<evidence type="ECO:0000313" key="1">
    <source>
        <dbReference type="EMBL" id="AWB34022.1"/>
    </source>
</evidence>
<dbReference type="RefSeq" id="WP_108621441.1">
    <property type="nucleotide sequence ID" value="NZ_CP028901.1"/>
</dbReference>
<dbReference type="AlphaFoldDB" id="A0A2R4XJK2"/>
<dbReference type="KEGG" id="boz:DBV39_10190"/>
<reference evidence="1 2" key="1">
    <citation type="submission" date="2018-04" db="EMBL/GenBank/DDBJ databases">
        <title>Bordetella sp. HZ20 isolated from seawater.</title>
        <authorList>
            <person name="Sun C."/>
        </authorList>
    </citation>
    <scope>NUCLEOTIDE SEQUENCE [LARGE SCALE GENOMIC DNA]</scope>
    <source>
        <strain evidence="1 2">HZ20</strain>
    </source>
</reference>
<gene>
    <name evidence="1" type="ORF">DBV39_10190</name>
</gene>
<accession>A0A2R4XJK2</accession>
<sequence>MESPKIDRSEIDSEDLAETFMLHRSGRAAIRLNGRIVQWDSSRHKRLYVEDEWIPVKELVNHLTDHEIIELQNLPDWTGNNEHIISGIVLTNVSQAIDRYRFRASKGRHADPGRDAYEFEKLQKCVCRKCLANAD</sequence>
<name>A0A2R4XJK2_9BURK</name>
<evidence type="ECO:0000313" key="2">
    <source>
        <dbReference type="Proteomes" id="UP000244571"/>
    </source>
</evidence>
<keyword evidence="2" id="KW-1185">Reference proteome</keyword>
<organism evidence="1 2">
    <name type="scientific">Orrella marina</name>
    <dbReference type="NCBI Taxonomy" id="2163011"/>
    <lineage>
        <taxon>Bacteria</taxon>
        <taxon>Pseudomonadati</taxon>
        <taxon>Pseudomonadota</taxon>
        <taxon>Betaproteobacteria</taxon>
        <taxon>Burkholderiales</taxon>
        <taxon>Alcaligenaceae</taxon>
        <taxon>Orrella</taxon>
    </lineage>
</organism>
<dbReference type="Proteomes" id="UP000244571">
    <property type="component" value="Chromosome"/>
</dbReference>
<proteinExistence type="predicted"/>
<protein>
    <submittedName>
        <fullName evidence="1">Uncharacterized protein</fullName>
    </submittedName>
</protein>